<dbReference type="GO" id="GO:0050909">
    <property type="term" value="P:sensory perception of taste"/>
    <property type="evidence" value="ECO:0007669"/>
    <property type="project" value="InterPro"/>
</dbReference>
<dbReference type="AlphaFoldDB" id="A0AA38I3A7"/>
<evidence type="ECO:0000256" key="8">
    <source>
        <dbReference type="SAM" id="Phobius"/>
    </source>
</evidence>
<dbReference type="PANTHER" id="PTHR21143:SF104">
    <property type="entry name" value="GUSTATORY RECEPTOR 8A-RELATED"/>
    <property type="match status" value="1"/>
</dbReference>
<organism evidence="9 10">
    <name type="scientific">Zophobas morio</name>
    <dbReference type="NCBI Taxonomy" id="2755281"/>
    <lineage>
        <taxon>Eukaryota</taxon>
        <taxon>Metazoa</taxon>
        <taxon>Ecdysozoa</taxon>
        <taxon>Arthropoda</taxon>
        <taxon>Hexapoda</taxon>
        <taxon>Insecta</taxon>
        <taxon>Pterygota</taxon>
        <taxon>Neoptera</taxon>
        <taxon>Endopterygota</taxon>
        <taxon>Coleoptera</taxon>
        <taxon>Polyphaga</taxon>
        <taxon>Cucujiformia</taxon>
        <taxon>Tenebrionidae</taxon>
        <taxon>Zophobas</taxon>
    </lineage>
</organism>
<keyword evidence="2" id="KW-1003">Cell membrane</keyword>
<reference evidence="9" key="1">
    <citation type="journal article" date="2023" name="G3 (Bethesda)">
        <title>Whole genome assemblies of Zophobas morio and Tenebrio molitor.</title>
        <authorList>
            <person name="Kaur S."/>
            <person name="Stinson S.A."/>
            <person name="diCenzo G.C."/>
        </authorList>
    </citation>
    <scope>NUCLEOTIDE SEQUENCE</scope>
    <source>
        <strain evidence="9">QUZm001</strain>
    </source>
</reference>
<evidence type="ECO:0000256" key="6">
    <source>
        <dbReference type="ARBA" id="ARBA00023170"/>
    </source>
</evidence>
<evidence type="ECO:0000256" key="4">
    <source>
        <dbReference type="ARBA" id="ARBA00022989"/>
    </source>
</evidence>
<evidence type="ECO:0000313" key="10">
    <source>
        <dbReference type="Proteomes" id="UP001168821"/>
    </source>
</evidence>
<gene>
    <name evidence="9" type="ORF">Zmor_019943</name>
</gene>
<dbReference type="PANTHER" id="PTHR21143">
    <property type="entry name" value="INVERTEBRATE GUSTATORY RECEPTOR"/>
    <property type="match status" value="1"/>
</dbReference>
<protein>
    <submittedName>
        <fullName evidence="9">Uncharacterized protein</fullName>
    </submittedName>
</protein>
<dbReference type="GO" id="GO:0008049">
    <property type="term" value="P:male courtship behavior"/>
    <property type="evidence" value="ECO:0007669"/>
    <property type="project" value="TreeGrafter"/>
</dbReference>
<evidence type="ECO:0000256" key="1">
    <source>
        <dbReference type="ARBA" id="ARBA00004651"/>
    </source>
</evidence>
<dbReference type="GO" id="GO:0043025">
    <property type="term" value="C:neuronal cell body"/>
    <property type="evidence" value="ECO:0007669"/>
    <property type="project" value="TreeGrafter"/>
</dbReference>
<evidence type="ECO:0000256" key="7">
    <source>
        <dbReference type="ARBA" id="ARBA00023224"/>
    </source>
</evidence>
<evidence type="ECO:0000313" key="9">
    <source>
        <dbReference type="EMBL" id="KAJ3648109.1"/>
    </source>
</evidence>
<sequence length="159" mass="18103">MYRILGESVDVFSDLFGHQIICILLKFCVETISGLNYLFIIVLSADEELFYRLLTANLSAITLAVWNVSMLIFPMDSATKEAKKFIDLCYKIQAQLNENSKEGEALTKLINCSHNFQRSFHAAGFFFINKGIIFSLVGNVATYYIIMIQLNENQYQKCG</sequence>
<dbReference type="EMBL" id="JALNTZ010000006">
    <property type="protein sequence ID" value="KAJ3648109.1"/>
    <property type="molecule type" value="Genomic_DNA"/>
</dbReference>
<name>A0AA38I3A7_9CUCU</name>
<feature type="transmembrane region" description="Helical" evidence="8">
    <location>
        <begin position="20"/>
        <end position="43"/>
    </location>
</feature>
<dbReference type="Pfam" id="PF08395">
    <property type="entry name" value="7tm_7"/>
    <property type="match status" value="1"/>
</dbReference>
<evidence type="ECO:0000256" key="5">
    <source>
        <dbReference type="ARBA" id="ARBA00023136"/>
    </source>
</evidence>
<keyword evidence="7" id="KW-0807">Transducer</keyword>
<dbReference type="Proteomes" id="UP001168821">
    <property type="component" value="Unassembled WGS sequence"/>
</dbReference>
<dbReference type="GO" id="GO:0007635">
    <property type="term" value="P:chemosensory behavior"/>
    <property type="evidence" value="ECO:0007669"/>
    <property type="project" value="TreeGrafter"/>
</dbReference>
<feature type="transmembrane region" description="Helical" evidence="8">
    <location>
        <begin position="49"/>
        <end position="73"/>
    </location>
</feature>
<feature type="transmembrane region" description="Helical" evidence="8">
    <location>
        <begin position="123"/>
        <end position="146"/>
    </location>
</feature>
<keyword evidence="6" id="KW-0675">Receptor</keyword>
<dbReference type="GO" id="GO:0007165">
    <property type="term" value="P:signal transduction"/>
    <property type="evidence" value="ECO:0007669"/>
    <property type="project" value="UniProtKB-KW"/>
</dbReference>
<dbReference type="GO" id="GO:0030424">
    <property type="term" value="C:axon"/>
    <property type="evidence" value="ECO:0007669"/>
    <property type="project" value="TreeGrafter"/>
</dbReference>
<comment type="caution">
    <text evidence="9">The sequence shown here is derived from an EMBL/GenBank/DDBJ whole genome shotgun (WGS) entry which is preliminary data.</text>
</comment>
<dbReference type="GO" id="GO:0005886">
    <property type="term" value="C:plasma membrane"/>
    <property type="evidence" value="ECO:0007669"/>
    <property type="project" value="UniProtKB-SubCell"/>
</dbReference>
<keyword evidence="10" id="KW-1185">Reference proteome</keyword>
<evidence type="ECO:0000256" key="3">
    <source>
        <dbReference type="ARBA" id="ARBA00022692"/>
    </source>
</evidence>
<proteinExistence type="predicted"/>
<accession>A0AA38I3A7</accession>
<keyword evidence="3 8" id="KW-0812">Transmembrane</keyword>
<keyword evidence="5 8" id="KW-0472">Membrane</keyword>
<evidence type="ECO:0000256" key="2">
    <source>
        <dbReference type="ARBA" id="ARBA00022475"/>
    </source>
</evidence>
<dbReference type="GO" id="GO:0030425">
    <property type="term" value="C:dendrite"/>
    <property type="evidence" value="ECO:0007669"/>
    <property type="project" value="TreeGrafter"/>
</dbReference>
<dbReference type="InterPro" id="IPR013604">
    <property type="entry name" value="7TM_chemorcpt"/>
</dbReference>
<keyword evidence="4 8" id="KW-1133">Transmembrane helix</keyword>
<comment type="subcellular location">
    <subcellularLocation>
        <location evidence="1">Cell membrane</location>
        <topology evidence="1">Multi-pass membrane protein</topology>
    </subcellularLocation>
</comment>